<evidence type="ECO:0008006" key="4">
    <source>
        <dbReference type="Google" id="ProtNLM"/>
    </source>
</evidence>
<protein>
    <recommendedName>
        <fullName evidence="4">PiggyBac transposable element-derived protein 4 C-terminal zinc-ribbon domain-containing protein</fullName>
    </recommendedName>
</protein>
<sequence>MVIFFAILNMSGINAKVIYFGNDRKVIRRKEFLKQLSHELVLPQLSRRSELTLGMPLNLQNKLKIYQTPGNDEHEEPETTGMKRKRCEDCAGPGNKRKLTKYNCKKCKKIVCLTHLDTFCGVCSTDFLAAHSNN</sequence>
<evidence type="ECO:0000313" key="2">
    <source>
        <dbReference type="EMBL" id="KAL3285939.1"/>
    </source>
</evidence>
<proteinExistence type="predicted"/>
<organism evidence="1 3">
    <name type="scientific">Cryptolaemus montrouzieri</name>
    <dbReference type="NCBI Taxonomy" id="559131"/>
    <lineage>
        <taxon>Eukaryota</taxon>
        <taxon>Metazoa</taxon>
        <taxon>Ecdysozoa</taxon>
        <taxon>Arthropoda</taxon>
        <taxon>Hexapoda</taxon>
        <taxon>Insecta</taxon>
        <taxon>Pterygota</taxon>
        <taxon>Neoptera</taxon>
        <taxon>Endopterygota</taxon>
        <taxon>Coleoptera</taxon>
        <taxon>Polyphaga</taxon>
        <taxon>Cucujiformia</taxon>
        <taxon>Coccinelloidea</taxon>
        <taxon>Coccinellidae</taxon>
        <taxon>Scymninae</taxon>
        <taxon>Scymnini</taxon>
        <taxon>Cryptolaemus</taxon>
    </lineage>
</organism>
<reference evidence="1 3" key="1">
    <citation type="journal article" date="2021" name="BMC Biol.">
        <title>Horizontally acquired antibacterial genes associated with adaptive radiation of ladybird beetles.</title>
        <authorList>
            <person name="Li H.S."/>
            <person name="Tang X.F."/>
            <person name="Huang Y.H."/>
            <person name="Xu Z.Y."/>
            <person name="Chen M.L."/>
            <person name="Du X.Y."/>
            <person name="Qiu B.Y."/>
            <person name="Chen P.T."/>
            <person name="Zhang W."/>
            <person name="Slipinski A."/>
            <person name="Escalona H.E."/>
            <person name="Waterhouse R.M."/>
            <person name="Zwick A."/>
            <person name="Pang H."/>
        </authorList>
    </citation>
    <scope>NUCLEOTIDE SEQUENCE [LARGE SCALE GENOMIC DNA]</scope>
    <source>
        <strain evidence="1">SYSU2018</strain>
    </source>
</reference>
<accession>A0ABD2MUH6</accession>
<evidence type="ECO:0000313" key="3">
    <source>
        <dbReference type="Proteomes" id="UP001516400"/>
    </source>
</evidence>
<dbReference type="EMBL" id="JABFTP020000185">
    <property type="protein sequence ID" value="KAL3285939.1"/>
    <property type="molecule type" value="Genomic_DNA"/>
</dbReference>
<reference evidence="1" key="2">
    <citation type="submission" date="2024-03" db="EMBL/GenBank/DDBJ databases">
        <title>Genomics of ladybird beetles.</title>
        <authorList>
            <person name="Li H.-S."/>
            <person name="Huang Y.-H."/>
        </authorList>
    </citation>
    <scope>NUCLEOTIDE SEQUENCE</scope>
    <source>
        <strain evidence="1">SYSU2018</strain>
        <tissue evidence="1">Whole body of male adult</tissue>
    </source>
</reference>
<dbReference type="AlphaFoldDB" id="A0ABD2MUH6"/>
<name>A0ABD2MUH6_9CUCU</name>
<evidence type="ECO:0000313" key="1">
    <source>
        <dbReference type="EMBL" id="KAL3270073.1"/>
    </source>
</evidence>
<gene>
    <name evidence="2" type="ORF">HHI36_000457</name>
    <name evidence="1" type="ORF">HHI36_009131</name>
</gene>
<dbReference type="EMBL" id="JABFTP020000021">
    <property type="protein sequence ID" value="KAL3270073.1"/>
    <property type="molecule type" value="Genomic_DNA"/>
</dbReference>
<comment type="caution">
    <text evidence="1">The sequence shown here is derived from an EMBL/GenBank/DDBJ whole genome shotgun (WGS) entry which is preliminary data.</text>
</comment>
<dbReference type="Proteomes" id="UP001516400">
    <property type="component" value="Unassembled WGS sequence"/>
</dbReference>
<keyword evidence="3" id="KW-1185">Reference proteome</keyword>